<evidence type="ECO:0000259" key="1">
    <source>
        <dbReference type="Pfam" id="PF05523"/>
    </source>
</evidence>
<accession>A0A1I6UBC3</accession>
<dbReference type="AlphaFoldDB" id="A0A1I6UBC3"/>
<dbReference type="Gene3D" id="2.60.120.10">
    <property type="entry name" value="Jelly Rolls"/>
    <property type="match status" value="1"/>
</dbReference>
<dbReference type="SUPFAM" id="SSF51182">
    <property type="entry name" value="RmlC-like cupins"/>
    <property type="match status" value="1"/>
</dbReference>
<dbReference type="InterPro" id="IPR014710">
    <property type="entry name" value="RmlC-like_jellyroll"/>
</dbReference>
<dbReference type="InterPro" id="IPR008894">
    <property type="entry name" value="QdtA_cupin_dom"/>
</dbReference>
<reference evidence="2 3" key="1">
    <citation type="submission" date="2016-10" db="EMBL/GenBank/DDBJ databases">
        <authorList>
            <person name="de Groot N.N."/>
        </authorList>
    </citation>
    <scope>NUCLEOTIDE SEQUENCE [LARGE SCALE GENOMIC DNA]</scope>
    <source>
        <strain evidence="2 3">DSM 22789</strain>
    </source>
</reference>
<gene>
    <name evidence="2" type="ORF">SAMN05660206_108106</name>
</gene>
<sequence>MEDLKKVSFIEGGVAKDHRGQIRFVNDFDMTLVKRFYIIKNTDTELIRGWRAHRIEQRWFYVLSGVFELDLVQIDEWDNASPELPIEKMVLKAEEQKVIHVPVGYGTAFRALEEGSELLVFADYGIDHAKNDDYTWPIDYFVNR</sequence>
<dbReference type="InterPro" id="IPR011051">
    <property type="entry name" value="RmlC_Cupin_sf"/>
</dbReference>
<dbReference type="Pfam" id="PF05523">
    <property type="entry name" value="FdtA"/>
    <property type="match status" value="1"/>
</dbReference>
<dbReference type="EMBL" id="FOZZ01000008">
    <property type="protein sequence ID" value="SFS98730.1"/>
    <property type="molecule type" value="Genomic_DNA"/>
</dbReference>
<organism evidence="2 3">
    <name type="scientific">Sphingobacterium wenxiniae</name>
    <dbReference type="NCBI Taxonomy" id="683125"/>
    <lineage>
        <taxon>Bacteria</taxon>
        <taxon>Pseudomonadati</taxon>
        <taxon>Bacteroidota</taxon>
        <taxon>Sphingobacteriia</taxon>
        <taxon>Sphingobacteriales</taxon>
        <taxon>Sphingobacteriaceae</taxon>
        <taxon>Sphingobacterium</taxon>
    </lineage>
</organism>
<keyword evidence="3" id="KW-1185">Reference proteome</keyword>
<evidence type="ECO:0000313" key="2">
    <source>
        <dbReference type="EMBL" id="SFS98730.1"/>
    </source>
</evidence>
<protein>
    <submittedName>
        <fullName evidence="2">WxcM-like, C-terminal</fullName>
    </submittedName>
</protein>
<dbReference type="STRING" id="683125.SAMN05660206_108106"/>
<feature type="domain" description="Sugar 3,4-ketoisomerase QdtA cupin" evidence="1">
    <location>
        <begin position="13"/>
        <end position="139"/>
    </location>
</feature>
<evidence type="ECO:0000313" key="3">
    <source>
        <dbReference type="Proteomes" id="UP000198785"/>
    </source>
</evidence>
<name>A0A1I6UBC3_9SPHI</name>
<proteinExistence type="predicted"/>
<dbReference type="Proteomes" id="UP000198785">
    <property type="component" value="Unassembled WGS sequence"/>
</dbReference>